<dbReference type="Proteomes" id="UP000484255">
    <property type="component" value="Unassembled WGS sequence"/>
</dbReference>
<reference evidence="3 4" key="1">
    <citation type="submission" date="2020-02" db="EMBL/GenBank/DDBJ databases">
        <title>Ideonella bacterium strain TBM-1.</title>
        <authorList>
            <person name="Chen W.-M."/>
        </authorList>
    </citation>
    <scope>NUCLEOTIDE SEQUENCE [LARGE SCALE GENOMIC DNA]</scope>
    <source>
        <strain evidence="3 4">TBM-1</strain>
    </source>
</reference>
<dbReference type="CDD" id="cd02511">
    <property type="entry name" value="Beta4Glucosyltransferase"/>
    <property type="match status" value="1"/>
</dbReference>
<proteinExistence type="inferred from homology"/>
<feature type="domain" description="Glycosyltransferase 2-like" evidence="2">
    <location>
        <begin position="18"/>
        <end position="97"/>
    </location>
</feature>
<comment type="similarity">
    <text evidence="1">Belongs to the glycosyltransferase 2 family. WaaE/KdtX subfamily.</text>
</comment>
<dbReference type="InterPro" id="IPR011990">
    <property type="entry name" value="TPR-like_helical_dom_sf"/>
</dbReference>
<organism evidence="3 4">
    <name type="scientific">Ideonella livida</name>
    <dbReference type="NCBI Taxonomy" id="2707176"/>
    <lineage>
        <taxon>Bacteria</taxon>
        <taxon>Pseudomonadati</taxon>
        <taxon>Pseudomonadota</taxon>
        <taxon>Betaproteobacteria</taxon>
        <taxon>Burkholderiales</taxon>
        <taxon>Sphaerotilaceae</taxon>
        <taxon>Ideonella</taxon>
    </lineage>
</organism>
<comment type="caution">
    <text evidence="3">The sequence shown here is derived from an EMBL/GenBank/DDBJ whole genome shotgun (WGS) entry which is preliminary data.</text>
</comment>
<dbReference type="AlphaFoldDB" id="A0A7C9TLY3"/>
<keyword evidence="3" id="KW-0808">Transferase</keyword>
<evidence type="ECO:0000313" key="4">
    <source>
        <dbReference type="Proteomes" id="UP000484255"/>
    </source>
</evidence>
<name>A0A7C9TLY3_9BURK</name>
<dbReference type="Pfam" id="PF00535">
    <property type="entry name" value="Glycos_transf_2"/>
    <property type="match status" value="1"/>
</dbReference>
<evidence type="ECO:0000256" key="1">
    <source>
        <dbReference type="ARBA" id="ARBA00038494"/>
    </source>
</evidence>
<sequence length="354" mass="39021">MNATVHPARQGLRRVALVMIVRDEALRIQAALASALPWVDDALVLDTGSQDDTVALARAAGARVEQTRWRNDFAAARNQALALAGADWHLVLDADELLVQGGEAVAALRQFEPTFVGSLRVDSRQGLGAQSSLAPSWISRVLPGHLRYSGRIHEQVRHQLPVRRLPVRLHHSGYSEAALAGKAGRNAALLRAALHESPQDAYLWYQLGKDHDVYARYREAVASFDHAEGLLREQPLQFPAWLHDLTVRRLHALKCVGEHERAILLAEAGLPVWKESPDFFFTLGDVMLDWAAREPRRAAQLLPMIENAWERCLALGERPDLEGAVLGRGSHLAAHNLAVLREQLPPGVGLSQLG</sequence>
<dbReference type="EMBL" id="JAAGOH010000016">
    <property type="protein sequence ID" value="NDY92345.1"/>
    <property type="molecule type" value="Genomic_DNA"/>
</dbReference>
<evidence type="ECO:0000259" key="2">
    <source>
        <dbReference type="Pfam" id="PF00535"/>
    </source>
</evidence>
<dbReference type="InterPro" id="IPR029044">
    <property type="entry name" value="Nucleotide-diphossugar_trans"/>
</dbReference>
<dbReference type="PANTHER" id="PTHR43630:SF2">
    <property type="entry name" value="GLYCOSYLTRANSFERASE"/>
    <property type="match status" value="1"/>
</dbReference>
<evidence type="ECO:0000313" key="3">
    <source>
        <dbReference type="EMBL" id="NDY92345.1"/>
    </source>
</evidence>
<dbReference type="PANTHER" id="PTHR43630">
    <property type="entry name" value="POLY-BETA-1,6-N-ACETYL-D-GLUCOSAMINE SYNTHASE"/>
    <property type="match status" value="1"/>
</dbReference>
<dbReference type="GO" id="GO:0016740">
    <property type="term" value="F:transferase activity"/>
    <property type="evidence" value="ECO:0007669"/>
    <property type="project" value="UniProtKB-KW"/>
</dbReference>
<accession>A0A7C9TLY3</accession>
<dbReference type="SUPFAM" id="SSF48452">
    <property type="entry name" value="TPR-like"/>
    <property type="match status" value="1"/>
</dbReference>
<dbReference type="InterPro" id="IPR001173">
    <property type="entry name" value="Glyco_trans_2-like"/>
</dbReference>
<protein>
    <submittedName>
        <fullName evidence="3">Glycosyltransferase family 2 protein</fullName>
    </submittedName>
</protein>
<gene>
    <name evidence="3" type="ORF">G3A44_14240</name>
</gene>
<dbReference type="SUPFAM" id="SSF53448">
    <property type="entry name" value="Nucleotide-diphospho-sugar transferases"/>
    <property type="match status" value="1"/>
</dbReference>
<dbReference type="RefSeq" id="WP_163458192.1">
    <property type="nucleotide sequence ID" value="NZ_JAAGOH010000016.1"/>
</dbReference>
<dbReference type="Gene3D" id="3.90.550.10">
    <property type="entry name" value="Spore Coat Polysaccharide Biosynthesis Protein SpsA, Chain A"/>
    <property type="match status" value="1"/>
</dbReference>
<keyword evidence="4" id="KW-1185">Reference proteome</keyword>